<dbReference type="GeneID" id="87889236"/>
<dbReference type="EMBL" id="JAUDZG010000004">
    <property type="protein sequence ID" value="KAK3305596.1"/>
    <property type="molecule type" value="Genomic_DNA"/>
</dbReference>
<comment type="caution">
    <text evidence="1">The sequence shown here is derived from an EMBL/GenBank/DDBJ whole genome shotgun (WGS) entry which is preliminary data.</text>
</comment>
<accession>A0AAJ0M1J7</accession>
<dbReference type="PANTHER" id="PTHR42044:SF2">
    <property type="entry name" value="DUF676 DOMAIN-CONTAINING PROTEIN"/>
    <property type="match status" value="1"/>
</dbReference>
<keyword evidence="2" id="KW-1185">Reference proteome</keyword>
<gene>
    <name evidence="1" type="ORF">B0T15DRAFT_555878</name>
</gene>
<dbReference type="RefSeq" id="XP_062721376.1">
    <property type="nucleotide sequence ID" value="XM_062870407.1"/>
</dbReference>
<protein>
    <recommendedName>
        <fullName evidence="3">DUF676 domain-containing protein</fullName>
    </recommendedName>
</protein>
<evidence type="ECO:0000313" key="1">
    <source>
        <dbReference type="EMBL" id="KAK3305596.1"/>
    </source>
</evidence>
<dbReference type="PANTHER" id="PTHR42044">
    <property type="entry name" value="DUF676 DOMAIN-CONTAINING PROTEIN-RELATED"/>
    <property type="match status" value="1"/>
</dbReference>
<sequence>MFNPITFVTQVLVNGPTAVASLVRNAAAGLKTFAANLSLKGASAVFAAADNEAIVDTVFKVVQRSIAAFTGSLSGAALIWNFIFTNGINQETKDFILNNLGDLKQFLYDLVRPGTVIPGPQTPGVTGAVNQYNELDLSVKENREAVVYQLQRVSLTLMTILRLGRARRNKSSLNLSDIEMNVELSSDFRPNGQPPDRCYTAKWQEPGSPQNYKETWLFVNGIANEHVWFRRSCDKIKKRFKTDVTGVYNRSDGILWDFIECTGERSPAAAEASHSLIQRTDSSMKAQNALDQELKRALSVRDDNHKVVVIAHSQGCLLLRLVLQALVNRPEGVSELRERTETMEIMRKSLNVFTFGNPSVDWCVVDDSDARRSVVPLSNFVLCTEHFAHATDFVARLGVMRHGRGTQGAITSGYNAESVFRSKDGRGHLFGAHYSLDKEDYDEGENTCHEHLTQ</sequence>
<evidence type="ECO:0008006" key="3">
    <source>
        <dbReference type="Google" id="ProtNLM"/>
    </source>
</evidence>
<dbReference type="AlphaFoldDB" id="A0AAJ0M1J7"/>
<dbReference type="SUPFAM" id="SSF53474">
    <property type="entry name" value="alpha/beta-Hydrolases"/>
    <property type="match status" value="1"/>
</dbReference>
<evidence type="ECO:0000313" key="2">
    <source>
        <dbReference type="Proteomes" id="UP001273166"/>
    </source>
</evidence>
<dbReference type="InterPro" id="IPR029058">
    <property type="entry name" value="AB_hydrolase_fold"/>
</dbReference>
<organism evidence="1 2">
    <name type="scientific">Chaetomium strumarium</name>
    <dbReference type="NCBI Taxonomy" id="1170767"/>
    <lineage>
        <taxon>Eukaryota</taxon>
        <taxon>Fungi</taxon>
        <taxon>Dikarya</taxon>
        <taxon>Ascomycota</taxon>
        <taxon>Pezizomycotina</taxon>
        <taxon>Sordariomycetes</taxon>
        <taxon>Sordariomycetidae</taxon>
        <taxon>Sordariales</taxon>
        <taxon>Chaetomiaceae</taxon>
        <taxon>Chaetomium</taxon>
    </lineage>
</organism>
<reference evidence="1" key="1">
    <citation type="journal article" date="2023" name="Mol. Phylogenet. Evol.">
        <title>Genome-scale phylogeny and comparative genomics of the fungal order Sordariales.</title>
        <authorList>
            <person name="Hensen N."/>
            <person name="Bonometti L."/>
            <person name="Westerberg I."/>
            <person name="Brannstrom I.O."/>
            <person name="Guillou S."/>
            <person name="Cros-Aarteil S."/>
            <person name="Calhoun S."/>
            <person name="Haridas S."/>
            <person name="Kuo A."/>
            <person name="Mondo S."/>
            <person name="Pangilinan J."/>
            <person name="Riley R."/>
            <person name="LaButti K."/>
            <person name="Andreopoulos B."/>
            <person name="Lipzen A."/>
            <person name="Chen C."/>
            <person name="Yan M."/>
            <person name="Daum C."/>
            <person name="Ng V."/>
            <person name="Clum A."/>
            <person name="Steindorff A."/>
            <person name="Ohm R.A."/>
            <person name="Martin F."/>
            <person name="Silar P."/>
            <person name="Natvig D.O."/>
            <person name="Lalanne C."/>
            <person name="Gautier V."/>
            <person name="Ament-Velasquez S.L."/>
            <person name="Kruys A."/>
            <person name="Hutchinson M.I."/>
            <person name="Powell A.J."/>
            <person name="Barry K."/>
            <person name="Miller A.N."/>
            <person name="Grigoriev I.V."/>
            <person name="Debuchy R."/>
            <person name="Gladieux P."/>
            <person name="Hiltunen Thoren M."/>
            <person name="Johannesson H."/>
        </authorList>
    </citation>
    <scope>NUCLEOTIDE SEQUENCE</scope>
    <source>
        <strain evidence="1">CBS 333.67</strain>
    </source>
</reference>
<reference evidence="1" key="2">
    <citation type="submission" date="2023-06" db="EMBL/GenBank/DDBJ databases">
        <authorList>
            <consortium name="Lawrence Berkeley National Laboratory"/>
            <person name="Mondo S.J."/>
            <person name="Hensen N."/>
            <person name="Bonometti L."/>
            <person name="Westerberg I."/>
            <person name="Brannstrom I.O."/>
            <person name="Guillou S."/>
            <person name="Cros-Aarteil S."/>
            <person name="Calhoun S."/>
            <person name="Haridas S."/>
            <person name="Kuo A."/>
            <person name="Pangilinan J."/>
            <person name="Riley R."/>
            <person name="Labutti K."/>
            <person name="Andreopoulos B."/>
            <person name="Lipzen A."/>
            <person name="Chen C."/>
            <person name="Yanf M."/>
            <person name="Daum C."/>
            <person name="Ng V."/>
            <person name="Clum A."/>
            <person name="Steindorff A."/>
            <person name="Ohm R."/>
            <person name="Martin F."/>
            <person name="Silar P."/>
            <person name="Natvig D."/>
            <person name="Lalanne C."/>
            <person name="Gautier V."/>
            <person name="Ament-Velasquez S.L."/>
            <person name="Kruys A."/>
            <person name="Hutchinson M.I."/>
            <person name="Powell A.J."/>
            <person name="Barry K."/>
            <person name="Miller A.N."/>
            <person name="Grigoriev I.V."/>
            <person name="Debuchy R."/>
            <person name="Gladieux P."/>
            <person name="Thoren M.H."/>
            <person name="Johannesson H."/>
        </authorList>
    </citation>
    <scope>NUCLEOTIDE SEQUENCE</scope>
    <source>
        <strain evidence="1">CBS 333.67</strain>
    </source>
</reference>
<dbReference type="Proteomes" id="UP001273166">
    <property type="component" value="Unassembled WGS sequence"/>
</dbReference>
<name>A0AAJ0M1J7_9PEZI</name>
<proteinExistence type="predicted"/>